<evidence type="ECO:0000313" key="1">
    <source>
        <dbReference type="EMBL" id="UYV66774.1"/>
    </source>
</evidence>
<gene>
    <name evidence="1" type="ORF">LAZ67_4002819</name>
</gene>
<dbReference type="EMBL" id="CP092866">
    <property type="protein sequence ID" value="UYV66774.1"/>
    <property type="molecule type" value="Genomic_DNA"/>
</dbReference>
<dbReference type="Proteomes" id="UP001235939">
    <property type="component" value="Chromosome 04"/>
</dbReference>
<name>A0ABY6KEC7_9ARAC</name>
<accession>A0ABY6KEC7</accession>
<sequence>MRIEDYLNTCVNYKPSFIPNYIKYASFCPLRHKLYTIKTLSKRVFTHCSLPQLKTEETQNIIKTYYHPTTFLSDCRKHQFNNPKMVVKRVRCPLLLGQPQYCIKRRPRTFAFETI</sequence>
<organism evidence="1 2">
    <name type="scientific">Cordylochernes scorpioides</name>
    <dbReference type="NCBI Taxonomy" id="51811"/>
    <lineage>
        <taxon>Eukaryota</taxon>
        <taxon>Metazoa</taxon>
        <taxon>Ecdysozoa</taxon>
        <taxon>Arthropoda</taxon>
        <taxon>Chelicerata</taxon>
        <taxon>Arachnida</taxon>
        <taxon>Pseudoscorpiones</taxon>
        <taxon>Cheliferoidea</taxon>
        <taxon>Chernetidae</taxon>
        <taxon>Cordylochernes</taxon>
    </lineage>
</organism>
<evidence type="ECO:0000313" key="2">
    <source>
        <dbReference type="Proteomes" id="UP001235939"/>
    </source>
</evidence>
<keyword evidence="2" id="KW-1185">Reference proteome</keyword>
<protein>
    <submittedName>
        <fullName evidence="1">Uncharacterized protein</fullName>
    </submittedName>
</protein>
<proteinExistence type="predicted"/>
<reference evidence="1 2" key="1">
    <citation type="submission" date="2022-01" db="EMBL/GenBank/DDBJ databases">
        <title>A chromosomal length assembly of Cordylochernes scorpioides.</title>
        <authorList>
            <person name="Zeh D."/>
            <person name="Zeh J."/>
        </authorList>
    </citation>
    <scope>NUCLEOTIDE SEQUENCE [LARGE SCALE GENOMIC DNA]</scope>
    <source>
        <strain evidence="1">IN4F17</strain>
        <tissue evidence="1">Whole Body</tissue>
    </source>
</reference>